<dbReference type="Proteomes" id="UP000824264">
    <property type="component" value="Unassembled WGS sequence"/>
</dbReference>
<name>A0A9D1U9S0_9BACT</name>
<accession>A0A9D1U9S0</accession>
<dbReference type="EMBL" id="DXGI01000365">
    <property type="protein sequence ID" value="HIW79408.1"/>
    <property type="molecule type" value="Genomic_DNA"/>
</dbReference>
<sequence length="84" mass="9168">MSASFPGLRHAAVVSRTGALSHLLHLCSNERLPFRMPAGLSDTDKGDPLPGRRGFAKPEGIFFLGNQLQDGKELWLKAKDILNP</sequence>
<dbReference type="AlphaFoldDB" id="A0A9D1U9S0"/>
<reference evidence="1" key="1">
    <citation type="journal article" date="2021" name="PeerJ">
        <title>Extensive microbial diversity within the chicken gut microbiome revealed by metagenomics and culture.</title>
        <authorList>
            <person name="Gilroy R."/>
            <person name="Ravi A."/>
            <person name="Getino M."/>
            <person name="Pursley I."/>
            <person name="Horton D.L."/>
            <person name="Alikhan N.F."/>
            <person name="Baker D."/>
            <person name="Gharbi K."/>
            <person name="Hall N."/>
            <person name="Watson M."/>
            <person name="Adriaenssens E.M."/>
            <person name="Foster-Nyarko E."/>
            <person name="Jarju S."/>
            <person name="Secka A."/>
            <person name="Antonio M."/>
            <person name="Oren A."/>
            <person name="Chaudhuri R.R."/>
            <person name="La Ragione R."/>
            <person name="Hildebrand F."/>
            <person name="Pallen M.J."/>
        </authorList>
    </citation>
    <scope>NUCLEOTIDE SEQUENCE</scope>
    <source>
        <strain evidence="1">ChiSxjej5B17-1746</strain>
    </source>
</reference>
<proteinExistence type="predicted"/>
<comment type="caution">
    <text evidence="1">The sequence shown here is derived from an EMBL/GenBank/DDBJ whole genome shotgun (WGS) entry which is preliminary data.</text>
</comment>
<gene>
    <name evidence="1" type="ORF">H9874_09745</name>
</gene>
<reference evidence="1" key="2">
    <citation type="submission" date="2021-04" db="EMBL/GenBank/DDBJ databases">
        <authorList>
            <person name="Gilroy R."/>
        </authorList>
    </citation>
    <scope>NUCLEOTIDE SEQUENCE</scope>
    <source>
        <strain evidence="1">ChiSxjej5B17-1746</strain>
    </source>
</reference>
<protein>
    <submittedName>
        <fullName evidence="1">Uncharacterized protein</fullName>
    </submittedName>
</protein>
<evidence type="ECO:0000313" key="1">
    <source>
        <dbReference type="EMBL" id="HIW79408.1"/>
    </source>
</evidence>
<evidence type="ECO:0000313" key="2">
    <source>
        <dbReference type="Proteomes" id="UP000824264"/>
    </source>
</evidence>
<organism evidence="1 2">
    <name type="scientific">Candidatus Bilophila faecipullorum</name>
    <dbReference type="NCBI Taxonomy" id="2838482"/>
    <lineage>
        <taxon>Bacteria</taxon>
        <taxon>Pseudomonadati</taxon>
        <taxon>Thermodesulfobacteriota</taxon>
        <taxon>Desulfovibrionia</taxon>
        <taxon>Desulfovibrionales</taxon>
        <taxon>Desulfovibrionaceae</taxon>
        <taxon>Bilophila</taxon>
    </lineage>
</organism>